<dbReference type="EMBL" id="JACGWN010000005">
    <property type="protein sequence ID" value="KAL0449256.1"/>
    <property type="molecule type" value="Genomic_DNA"/>
</dbReference>
<feature type="region of interest" description="Disordered" evidence="1">
    <location>
        <begin position="177"/>
        <end position="220"/>
    </location>
</feature>
<name>A0AAW2X6K0_9LAMI</name>
<dbReference type="PANTHER" id="PTHR31973">
    <property type="entry name" value="POLYPROTEIN, PUTATIVE-RELATED"/>
    <property type="match status" value="1"/>
</dbReference>
<dbReference type="AlphaFoldDB" id="A0AAW2X6K0"/>
<proteinExistence type="predicted"/>
<evidence type="ECO:0000256" key="1">
    <source>
        <dbReference type="SAM" id="MobiDB-lite"/>
    </source>
</evidence>
<evidence type="ECO:0000313" key="2">
    <source>
        <dbReference type="EMBL" id="KAL0449256.1"/>
    </source>
</evidence>
<accession>A0AAW2X6K0</accession>
<organism evidence="2">
    <name type="scientific">Sesamum latifolium</name>
    <dbReference type="NCBI Taxonomy" id="2727402"/>
    <lineage>
        <taxon>Eukaryota</taxon>
        <taxon>Viridiplantae</taxon>
        <taxon>Streptophyta</taxon>
        <taxon>Embryophyta</taxon>
        <taxon>Tracheophyta</taxon>
        <taxon>Spermatophyta</taxon>
        <taxon>Magnoliopsida</taxon>
        <taxon>eudicotyledons</taxon>
        <taxon>Gunneridae</taxon>
        <taxon>Pentapetalae</taxon>
        <taxon>asterids</taxon>
        <taxon>lamiids</taxon>
        <taxon>Lamiales</taxon>
        <taxon>Pedaliaceae</taxon>
        <taxon>Sesamum</taxon>
    </lineage>
</organism>
<reference evidence="2" key="2">
    <citation type="journal article" date="2024" name="Plant">
        <title>Genomic evolution and insights into agronomic trait innovations of Sesamum species.</title>
        <authorList>
            <person name="Miao H."/>
            <person name="Wang L."/>
            <person name="Qu L."/>
            <person name="Liu H."/>
            <person name="Sun Y."/>
            <person name="Le M."/>
            <person name="Wang Q."/>
            <person name="Wei S."/>
            <person name="Zheng Y."/>
            <person name="Lin W."/>
            <person name="Duan Y."/>
            <person name="Cao H."/>
            <person name="Xiong S."/>
            <person name="Wang X."/>
            <person name="Wei L."/>
            <person name="Li C."/>
            <person name="Ma Q."/>
            <person name="Ju M."/>
            <person name="Zhao R."/>
            <person name="Li G."/>
            <person name="Mu C."/>
            <person name="Tian Q."/>
            <person name="Mei H."/>
            <person name="Zhang T."/>
            <person name="Gao T."/>
            <person name="Zhang H."/>
        </authorList>
    </citation>
    <scope>NUCLEOTIDE SEQUENCE</scope>
    <source>
        <strain evidence="2">KEN1</strain>
    </source>
</reference>
<evidence type="ECO:0008006" key="3">
    <source>
        <dbReference type="Google" id="ProtNLM"/>
    </source>
</evidence>
<gene>
    <name evidence="2" type="ORF">Slati_1482000</name>
</gene>
<sequence>MMAGEYMLNVVLKDVNGELMPLSFQKNSTWLSGKYESSFRSDPKRNVKGFRNDVIKDIRVIVSKSQAYRAKHMELESIDVVNKENKDNWKWFLLLLRVDLSITREYEYTLISDKQKGLLQAFDSVFPTCENRFFVRHLHRNMKRAGFRGLAYKKAFWKCALASTMSEFEKRMKEMGKINKHGSGRPQLAQISGRRPSEPAANDPASLQPGEPAASDLASSRLANQRASDLRASFGSVRVRSFRLPSPGLGLGHGIGRRFSSWTPCYAELVDIGTSYPIRAMTVATASHNVICRQVHRRYVCHVMIGDGSSSWNSSSSLHTPTALDRACGEHIWDTVTSRPNPRYNHRVYVTTVIPQV</sequence>
<reference evidence="2" key="1">
    <citation type="submission" date="2020-06" db="EMBL/GenBank/DDBJ databases">
        <authorList>
            <person name="Li T."/>
            <person name="Hu X."/>
            <person name="Zhang T."/>
            <person name="Song X."/>
            <person name="Zhang H."/>
            <person name="Dai N."/>
            <person name="Sheng W."/>
            <person name="Hou X."/>
            <person name="Wei L."/>
        </authorList>
    </citation>
    <scope>NUCLEOTIDE SEQUENCE</scope>
    <source>
        <strain evidence="2">KEN1</strain>
        <tissue evidence="2">Leaf</tissue>
    </source>
</reference>
<protein>
    <recommendedName>
        <fullName evidence="3">MULE transposase domain-containing protein</fullName>
    </recommendedName>
</protein>
<comment type="caution">
    <text evidence="2">The sequence shown here is derived from an EMBL/GenBank/DDBJ whole genome shotgun (WGS) entry which is preliminary data.</text>
</comment>
<dbReference type="PANTHER" id="PTHR31973:SF191">
    <property type="entry name" value="OS05G0489400 PROTEIN"/>
    <property type="match status" value="1"/>
</dbReference>